<evidence type="ECO:0000259" key="11">
    <source>
        <dbReference type="PROSITE" id="PS50109"/>
    </source>
</evidence>
<dbReference type="SMART" id="SM00387">
    <property type="entry name" value="HATPase_c"/>
    <property type="match status" value="1"/>
</dbReference>
<dbReference type="RefSeq" id="WP_143085984.1">
    <property type="nucleotide sequence ID" value="NZ_FOVE01000007.1"/>
</dbReference>
<dbReference type="InterPro" id="IPR050428">
    <property type="entry name" value="TCS_sensor_his_kinase"/>
</dbReference>
<evidence type="ECO:0000256" key="8">
    <source>
        <dbReference type="ARBA" id="ARBA00022989"/>
    </source>
</evidence>
<feature type="transmembrane region" description="Helical" evidence="10">
    <location>
        <begin position="12"/>
        <end position="34"/>
    </location>
</feature>
<dbReference type="InterPro" id="IPR036097">
    <property type="entry name" value="HisK_dim/P_sf"/>
</dbReference>
<evidence type="ECO:0000256" key="1">
    <source>
        <dbReference type="ARBA" id="ARBA00000085"/>
    </source>
</evidence>
<dbReference type="InterPro" id="IPR003661">
    <property type="entry name" value="HisK_dim/P_dom"/>
</dbReference>
<dbReference type="SUPFAM" id="SSF55874">
    <property type="entry name" value="ATPase domain of HSP90 chaperone/DNA topoisomerase II/histidine kinase"/>
    <property type="match status" value="1"/>
</dbReference>
<keyword evidence="7 12" id="KW-0418">Kinase</keyword>
<comment type="catalytic activity">
    <reaction evidence="1">
        <text>ATP + protein L-histidine = ADP + protein N-phospho-L-histidine.</text>
        <dbReference type="EC" id="2.7.13.3"/>
    </reaction>
</comment>
<proteinExistence type="predicted"/>
<name>A0A1I4Y5Z6_9NEIS</name>
<evidence type="ECO:0000313" key="13">
    <source>
        <dbReference type="Proteomes" id="UP000242869"/>
    </source>
</evidence>
<keyword evidence="9 10" id="KW-0472">Membrane</keyword>
<dbReference type="GO" id="GO:0005886">
    <property type="term" value="C:plasma membrane"/>
    <property type="evidence" value="ECO:0007669"/>
    <property type="project" value="TreeGrafter"/>
</dbReference>
<evidence type="ECO:0000256" key="9">
    <source>
        <dbReference type="ARBA" id="ARBA00023136"/>
    </source>
</evidence>
<evidence type="ECO:0000256" key="4">
    <source>
        <dbReference type="ARBA" id="ARBA00022553"/>
    </source>
</evidence>
<evidence type="ECO:0000256" key="3">
    <source>
        <dbReference type="ARBA" id="ARBA00012438"/>
    </source>
</evidence>
<evidence type="ECO:0000256" key="6">
    <source>
        <dbReference type="ARBA" id="ARBA00022692"/>
    </source>
</evidence>
<dbReference type="STRING" id="83765.SAMN05660284_01234"/>
<dbReference type="Gene3D" id="1.10.287.130">
    <property type="match status" value="1"/>
</dbReference>
<keyword evidence="13" id="KW-1185">Reference proteome</keyword>
<evidence type="ECO:0000256" key="7">
    <source>
        <dbReference type="ARBA" id="ARBA00022777"/>
    </source>
</evidence>
<evidence type="ECO:0000256" key="10">
    <source>
        <dbReference type="SAM" id="Phobius"/>
    </source>
</evidence>
<reference evidence="13" key="1">
    <citation type="submission" date="2016-10" db="EMBL/GenBank/DDBJ databases">
        <authorList>
            <person name="Varghese N."/>
            <person name="Submissions S."/>
        </authorList>
    </citation>
    <scope>NUCLEOTIDE SEQUENCE [LARGE SCALE GENOMIC DNA]</scope>
    <source>
        <strain evidence="13">DSM 6150</strain>
    </source>
</reference>
<dbReference type="GO" id="GO:0000155">
    <property type="term" value="F:phosphorelay sensor kinase activity"/>
    <property type="evidence" value="ECO:0007669"/>
    <property type="project" value="InterPro"/>
</dbReference>
<accession>A0A1I4Y5Z6</accession>
<keyword evidence="4" id="KW-0597">Phosphoprotein</keyword>
<dbReference type="InterPro" id="IPR013727">
    <property type="entry name" value="2CSK_N"/>
</dbReference>
<keyword evidence="5" id="KW-0808">Transferase</keyword>
<keyword evidence="6 10" id="KW-0812">Transmembrane</keyword>
<dbReference type="OrthoDB" id="8583694at2"/>
<dbReference type="AlphaFoldDB" id="A0A1I4Y5Z6"/>
<dbReference type="PRINTS" id="PR00344">
    <property type="entry name" value="BCTRLSENSOR"/>
</dbReference>
<comment type="subcellular location">
    <subcellularLocation>
        <location evidence="2">Membrane</location>
    </subcellularLocation>
</comment>
<dbReference type="InterPro" id="IPR036890">
    <property type="entry name" value="HATPase_C_sf"/>
</dbReference>
<gene>
    <name evidence="12" type="ORF">SAMN05660284_01234</name>
</gene>
<dbReference type="Gene3D" id="3.30.565.10">
    <property type="entry name" value="Histidine kinase-like ATPase, C-terminal domain"/>
    <property type="match status" value="1"/>
</dbReference>
<evidence type="ECO:0000313" key="12">
    <source>
        <dbReference type="EMBL" id="SFN33476.1"/>
    </source>
</evidence>
<feature type="transmembrane region" description="Helical" evidence="10">
    <location>
        <begin position="165"/>
        <end position="188"/>
    </location>
</feature>
<dbReference type="InterPro" id="IPR005467">
    <property type="entry name" value="His_kinase_dom"/>
</dbReference>
<dbReference type="PANTHER" id="PTHR45436">
    <property type="entry name" value="SENSOR HISTIDINE KINASE YKOH"/>
    <property type="match status" value="1"/>
</dbReference>
<dbReference type="InterPro" id="IPR003594">
    <property type="entry name" value="HATPase_dom"/>
</dbReference>
<dbReference type="Pfam" id="PF08521">
    <property type="entry name" value="2CSK_N"/>
    <property type="match status" value="1"/>
</dbReference>
<evidence type="ECO:0000256" key="5">
    <source>
        <dbReference type="ARBA" id="ARBA00022679"/>
    </source>
</evidence>
<dbReference type="Pfam" id="PF00512">
    <property type="entry name" value="HisKA"/>
    <property type="match status" value="1"/>
</dbReference>
<protein>
    <recommendedName>
        <fullName evidence="3">histidine kinase</fullName>
        <ecNumber evidence="3">2.7.13.3</ecNumber>
    </recommendedName>
</protein>
<keyword evidence="8 10" id="KW-1133">Transmembrane helix</keyword>
<dbReference type="CDD" id="cd00082">
    <property type="entry name" value="HisKA"/>
    <property type="match status" value="1"/>
</dbReference>
<dbReference type="EMBL" id="FOVE01000007">
    <property type="protein sequence ID" value="SFN33476.1"/>
    <property type="molecule type" value="Genomic_DNA"/>
</dbReference>
<organism evidence="12 13">
    <name type="scientific">Formivibrio citricus</name>
    <dbReference type="NCBI Taxonomy" id="83765"/>
    <lineage>
        <taxon>Bacteria</taxon>
        <taxon>Pseudomonadati</taxon>
        <taxon>Pseudomonadota</taxon>
        <taxon>Betaproteobacteria</taxon>
        <taxon>Neisseriales</taxon>
        <taxon>Chitinibacteraceae</taxon>
        <taxon>Formivibrio</taxon>
    </lineage>
</organism>
<dbReference type="Proteomes" id="UP000242869">
    <property type="component" value="Unassembled WGS sequence"/>
</dbReference>
<dbReference type="Pfam" id="PF02518">
    <property type="entry name" value="HATPase_c"/>
    <property type="match status" value="1"/>
</dbReference>
<dbReference type="PANTHER" id="PTHR45436:SF1">
    <property type="entry name" value="SENSOR PROTEIN QSEC"/>
    <property type="match status" value="1"/>
</dbReference>
<feature type="domain" description="Histidine kinase" evidence="11">
    <location>
        <begin position="249"/>
        <end position="461"/>
    </location>
</feature>
<dbReference type="PROSITE" id="PS50109">
    <property type="entry name" value="HIS_KIN"/>
    <property type="match status" value="1"/>
</dbReference>
<dbReference type="SUPFAM" id="SSF47384">
    <property type="entry name" value="Homodimeric domain of signal transducing histidine kinase"/>
    <property type="match status" value="1"/>
</dbReference>
<dbReference type="InterPro" id="IPR004358">
    <property type="entry name" value="Sig_transdc_His_kin-like_C"/>
</dbReference>
<sequence length="461" mass="51806">MRRTNSLRRQLLLWLFIPQLVLWMAGTALFYLVAVRHANSLVDKDLLQTARSLSALAQLHDNLTRQDYEKHAQSLLGNGDDAYYYALYIAPDGRRFGNHPLSLPPHPISEEPVFYTEQIGNDNLRAVVMIRPYETVEPGSWQKNKKISIQVVRKNTSCLQLYREIFLVIALPFSLLVLIASCLIWWGIGHGLRSLDRMQQILAARDPRDLSSFRYQDGPRELAPLINTLNNLLAAAQSSVDHQRRFIGDAAHQLRTPLAGLKSQTELAMREASSETQRNRLALVHASATRSIHLVNQLLTLARSEPDAQTSILRTHMDLARLIRELTAEAVPRAIAMGIDLGCEVDLKEAWIKGNAALLSELFTNLIENAIKYIPRNSSITVRLKEGNGSYIVEVEDNGGGIPDEDKPKVFERFYRRQQDGEGCGLGMAIVKEIAERHGGGVSLHDTQPHGLTVRIELPRE</sequence>
<dbReference type="SMART" id="SM00388">
    <property type="entry name" value="HisKA"/>
    <property type="match status" value="1"/>
</dbReference>
<dbReference type="EC" id="2.7.13.3" evidence="3"/>
<dbReference type="CDD" id="cd00075">
    <property type="entry name" value="HATPase"/>
    <property type="match status" value="1"/>
</dbReference>
<evidence type="ECO:0000256" key="2">
    <source>
        <dbReference type="ARBA" id="ARBA00004370"/>
    </source>
</evidence>